<dbReference type="Proteomes" id="UP001059607">
    <property type="component" value="Chromosome"/>
</dbReference>
<protein>
    <submittedName>
        <fullName evidence="4">Leucine-rich repeat domain-containing protein</fullName>
    </submittedName>
</protein>
<dbReference type="PANTHER" id="PTHR48051:SF54">
    <property type="entry name" value="LEUCINE-RICH REPEAT-CONTAINING PROTEIN"/>
    <property type="match status" value="1"/>
</dbReference>
<dbReference type="InterPro" id="IPR032675">
    <property type="entry name" value="LRR_dom_sf"/>
</dbReference>
<keyword evidence="2" id="KW-0677">Repeat</keyword>
<dbReference type="InterPro" id="IPR046673">
    <property type="entry name" value="ToxA_N"/>
</dbReference>
<sequence length="1677" mass="188021">MELSNPSPTPAWLNHPDSHFDHLADNLPQWLLKASAKRRTALGKTPSRLREEFRNASAGQHLVLKRLNAAYWTAQNSVDERLEHLQDARAFGEPLLRAALQQRFGLDLDVNATFLRLYIPDSIPWFPIKSGAARIWTVSLLDAALHNFEVSETSAGAYESDSTFITQPSASGQFEPLNHIKDTLTIAAFATLCRELDIGGNYQAWLEDNLGVSNPVAAAVLRPPILESQKAAIRMALELALLHKDTLKEDAYRAMLGIVSGVQGMMLNGKTLLCHDLTMMSARLTGIVLFAPDLEQYRGTERVIAYIPDDPQHPIKEYPSSGHFMAELSEKLRSHDYQQFFSRFIDHADRGYFFANLNSRLTQITWHPRASGDPLPSWRESPTKHANLQFSATPISGDLWQHLYQRKLDKILNDARTLAVSTANADRKARWELWESFTRIASTLLQVAAFVVLPFVPVLGEMMMAYMVYQLLDEAFESIVEWSQDLTQQALEHTLAFIESIVQLGAFAAGGSIVAGEFRNVMPKECVDFIDRLLPVKSVAGKTRYWKGDLKPYEQSITLPASSIPDALGLHTHAGKKILPLDNTHYEVTQGSTPGQFRIEHPTRGDAYKPLLEHNHNGAWHTELEQPLKWDRSKLLQRLGHAADSLSEAEREHVLRISGHHENSVRRMHVDHETLPPLLADTLTRYRIDKDIRTFIERIGSDQPKTYTTADAKTQLQLLTENFPWPENKGLRLVDDKGKVLWQTAGGRQRRYDIQASSEDVLKAALKCLTEDEIKALFEETFGAPALAIEARAKSLRSRLAQIAKSQREALLEARYRAEAPEADPLAQRLKDAVPGLPGPVAEELLNSASGVEWQQLEEGTLAPRLKELARWAQQQVRAVRARESLELGTRNNPDADRLALHSMPRLPGWSGEVRIEVNRYSFGGENIDSIGQPDAPQRKVLVQLEDGDYQAFDEIGQQLSGAEDFYNGVLRALPDSERKGLNLQIGQGPRLQQLITEHALSHAELQEVLSQQPLRKPHYDPNVMRLPGGTDDYRHAHPGAPALQEYVQALYPSFDEVEIQNFILELQRHPSGARIELSRLRDEYDRMTAALRNWLEATPQHHPVTGALLRTRQLEAVRRNRLLLANQLQRCWRRQTALNNGDADAGDRGYMFRFTRPIMGELPTLEADFGHIAYLTLEGDETTLGAHAFLRRFTGLRRLEVRNIPLATLPDTVPSLPNLNQLILSNCGITLSIEAQAVLASLSQMRTLELYKNPLGLVFSVEAMTELDYIDLGDTGISSLPPGLLDLPHLDTAIFSENQFTRLPEQLFEMPASKVESFDFGDNPLSVATRNRMKVYFQQTREDLGVQADQADIDRTIALYPLMERKQASDFVLSLPGTLEAGRSALSRLETEYATLCDTLAAWSGNLPAVHPNSGEPFTPRQLLVEHYARDEFKNVVEQAWRRETAQDDFNPGPEPSHELNLSLVITGELPTLSADFSHVSHLYLHSYAGQTSVTDGFLRCFPQLKGLTIRDYRLGNIPQSVFNMGDLTALVLPGCRISLTAETVAGLAGMEHLDFLDLSTNPLMLTPDVRQMPNLSTLILNETHITDLPPGLLKLKTLDTANLSNNAIRELPSDLLELPMETGESINLRGNPFSEQSLQLLHAYFRKNGTDFGVEEIIETAEMEVSNSDDSEAEQ</sequence>
<evidence type="ECO:0000313" key="5">
    <source>
        <dbReference type="Proteomes" id="UP001059607"/>
    </source>
</evidence>
<gene>
    <name evidence="4" type="ORF">NK667_02880</name>
</gene>
<feature type="domain" description="Dermonecrotic toxin N-terminal" evidence="3">
    <location>
        <begin position="83"/>
        <end position="347"/>
    </location>
</feature>
<dbReference type="RefSeq" id="WP_054613804.1">
    <property type="nucleotide sequence ID" value="NZ_CP101125.1"/>
</dbReference>
<dbReference type="InterPro" id="IPR050216">
    <property type="entry name" value="LRR_domain-containing"/>
</dbReference>
<dbReference type="SMART" id="SM00369">
    <property type="entry name" value="LRR_TYP"/>
    <property type="match status" value="4"/>
</dbReference>
<dbReference type="PANTHER" id="PTHR48051">
    <property type="match status" value="1"/>
</dbReference>
<evidence type="ECO:0000313" key="4">
    <source>
        <dbReference type="EMBL" id="UTO15333.1"/>
    </source>
</evidence>
<evidence type="ECO:0000256" key="2">
    <source>
        <dbReference type="ARBA" id="ARBA00022737"/>
    </source>
</evidence>
<accession>A0ABY5EHU6</accession>
<reference evidence="4" key="1">
    <citation type="submission" date="2022-07" db="EMBL/GenBank/DDBJ databases">
        <title>Pseudomonas nunamit sp. nov. an antifungal species isolated from Greenland.</title>
        <authorList>
            <person name="Ntana F."/>
            <person name="Hennessy R.C."/>
            <person name="Zervas A."/>
            <person name="Stougaard P."/>
        </authorList>
    </citation>
    <scope>NUCLEOTIDE SEQUENCE</scope>
    <source>
        <strain evidence="4">In5</strain>
    </source>
</reference>
<proteinExistence type="predicted"/>
<evidence type="ECO:0000256" key="1">
    <source>
        <dbReference type="ARBA" id="ARBA00022614"/>
    </source>
</evidence>
<dbReference type="SUPFAM" id="SSF52058">
    <property type="entry name" value="L domain-like"/>
    <property type="match status" value="1"/>
</dbReference>
<dbReference type="Pfam" id="PF20178">
    <property type="entry name" value="ToxA_N"/>
    <property type="match status" value="1"/>
</dbReference>
<dbReference type="InterPro" id="IPR003591">
    <property type="entry name" value="Leu-rich_rpt_typical-subtyp"/>
</dbReference>
<dbReference type="EMBL" id="CP101125">
    <property type="protein sequence ID" value="UTO15333.1"/>
    <property type="molecule type" value="Genomic_DNA"/>
</dbReference>
<name>A0ABY5EHU6_9PSED</name>
<evidence type="ECO:0000259" key="3">
    <source>
        <dbReference type="Pfam" id="PF20178"/>
    </source>
</evidence>
<keyword evidence="1" id="KW-0433">Leucine-rich repeat</keyword>
<dbReference type="Gene3D" id="3.80.10.10">
    <property type="entry name" value="Ribonuclease Inhibitor"/>
    <property type="match status" value="2"/>
</dbReference>
<organism evidence="4 5">
    <name type="scientific">Pseudomonas nunensis</name>
    <dbReference type="NCBI Taxonomy" id="2961896"/>
    <lineage>
        <taxon>Bacteria</taxon>
        <taxon>Pseudomonadati</taxon>
        <taxon>Pseudomonadota</taxon>
        <taxon>Gammaproteobacteria</taxon>
        <taxon>Pseudomonadales</taxon>
        <taxon>Pseudomonadaceae</taxon>
        <taxon>Pseudomonas</taxon>
    </lineage>
</organism>
<keyword evidence="5" id="KW-1185">Reference proteome</keyword>